<keyword evidence="3" id="KW-1185">Reference proteome</keyword>
<comment type="caution">
    <text evidence="2">The sequence shown here is derived from an EMBL/GenBank/DDBJ whole genome shotgun (WGS) entry which is preliminary data.</text>
</comment>
<sequence>RSQLDGCPHREMGSDDQCVPSPDWGDDYHIGGCVSYPSTADRGRGNVLGRFGDGDGQRPT</sequence>
<evidence type="ECO:0000313" key="3">
    <source>
        <dbReference type="Proteomes" id="UP000824469"/>
    </source>
</evidence>
<feature type="non-terminal residue" evidence="2">
    <location>
        <position position="1"/>
    </location>
</feature>
<evidence type="ECO:0000313" key="2">
    <source>
        <dbReference type="EMBL" id="KAH9298982.1"/>
    </source>
</evidence>
<accession>A0AA38CDW2</accession>
<feature type="non-terminal residue" evidence="2">
    <location>
        <position position="60"/>
    </location>
</feature>
<name>A0AA38CDW2_TAXCH</name>
<gene>
    <name evidence="2" type="ORF">KI387_030664</name>
</gene>
<protein>
    <submittedName>
        <fullName evidence="2">Uncharacterized protein</fullName>
    </submittedName>
</protein>
<evidence type="ECO:0000256" key="1">
    <source>
        <dbReference type="SAM" id="MobiDB-lite"/>
    </source>
</evidence>
<dbReference type="Proteomes" id="UP000824469">
    <property type="component" value="Unassembled WGS sequence"/>
</dbReference>
<reference evidence="2 3" key="1">
    <citation type="journal article" date="2021" name="Nat. Plants">
        <title>The Taxus genome provides insights into paclitaxel biosynthesis.</title>
        <authorList>
            <person name="Xiong X."/>
            <person name="Gou J."/>
            <person name="Liao Q."/>
            <person name="Li Y."/>
            <person name="Zhou Q."/>
            <person name="Bi G."/>
            <person name="Li C."/>
            <person name="Du R."/>
            <person name="Wang X."/>
            <person name="Sun T."/>
            <person name="Guo L."/>
            <person name="Liang H."/>
            <person name="Lu P."/>
            <person name="Wu Y."/>
            <person name="Zhang Z."/>
            <person name="Ro D.K."/>
            <person name="Shang Y."/>
            <person name="Huang S."/>
            <person name="Yan J."/>
        </authorList>
    </citation>
    <scope>NUCLEOTIDE SEQUENCE [LARGE SCALE GENOMIC DNA]</scope>
    <source>
        <strain evidence="2">Ta-2019</strain>
    </source>
</reference>
<feature type="region of interest" description="Disordered" evidence="1">
    <location>
        <begin position="38"/>
        <end position="60"/>
    </location>
</feature>
<dbReference type="EMBL" id="JAHRHJ020000010">
    <property type="protein sequence ID" value="KAH9298982.1"/>
    <property type="molecule type" value="Genomic_DNA"/>
</dbReference>
<dbReference type="AlphaFoldDB" id="A0AA38CDW2"/>
<feature type="region of interest" description="Disordered" evidence="1">
    <location>
        <begin position="1"/>
        <end position="22"/>
    </location>
</feature>
<proteinExistence type="predicted"/>
<organism evidence="2 3">
    <name type="scientific">Taxus chinensis</name>
    <name type="common">Chinese yew</name>
    <name type="synonym">Taxus wallichiana var. chinensis</name>
    <dbReference type="NCBI Taxonomy" id="29808"/>
    <lineage>
        <taxon>Eukaryota</taxon>
        <taxon>Viridiplantae</taxon>
        <taxon>Streptophyta</taxon>
        <taxon>Embryophyta</taxon>
        <taxon>Tracheophyta</taxon>
        <taxon>Spermatophyta</taxon>
        <taxon>Pinopsida</taxon>
        <taxon>Pinidae</taxon>
        <taxon>Conifers II</taxon>
        <taxon>Cupressales</taxon>
        <taxon>Taxaceae</taxon>
        <taxon>Taxus</taxon>
    </lineage>
</organism>